<evidence type="ECO:0000256" key="11">
    <source>
        <dbReference type="SAM" id="MobiDB-lite"/>
    </source>
</evidence>
<dbReference type="Proteomes" id="UP000184383">
    <property type="component" value="Unassembled WGS sequence"/>
</dbReference>
<sequence>MLSTPSSSHRHRPPPSERRDRHRQHTDQPPIQPAYEPPIAPLNTTGQQALAALLQTNSLRHLKTHLQHAGEKLTDSAGEVNERLTEARGRYEKEKRKKRARENDHENHGEGDSRSPTVAPDNANEELARLTRTEGKVKDVTALLEEKMRGIVDAEVKVDGLTGVLVELGREAEQASVSGNRPSQRRRRGMRRVNEDGEEDDDEEEEDEDYEATPEREARAREIAPSRRLDEKLKDDFANWENLSLTQRYSTHNSYIGFYRIVHDAKHPGEDIPPLPHASTWFNHMEDPTSTSSTTTTSNRPNRRTRRDPSPADSDEIAIERERISLKCPLTLLNYRDPVTSTKCPHSFEREAIFGMIAQSPSTIPDPAGGRNRRVKTVKCPVCSVVLTAEDLRGDPVLLRRVRRAEAAERQEEEEDDDEDGSQDRPRRTKGSRKSGITVASDDEEEEEEDADDMDVDGDSGTERAQSSQQQIRIKQERAISRGLSTAPDMMDDDED</sequence>
<evidence type="ECO:0000256" key="7">
    <source>
        <dbReference type="ARBA" id="ARBA00022786"/>
    </source>
</evidence>
<feature type="compositionally biased region" description="Basic and acidic residues" evidence="11">
    <location>
        <begin position="213"/>
        <end position="224"/>
    </location>
</feature>
<dbReference type="CDD" id="cd16651">
    <property type="entry name" value="SPL-RING_NSE2"/>
    <property type="match status" value="1"/>
</dbReference>
<comment type="subcellular location">
    <subcellularLocation>
        <location evidence="1">Nucleus</location>
    </subcellularLocation>
</comment>
<dbReference type="AlphaFoldDB" id="A0A1L9R6E0"/>
<evidence type="ECO:0000256" key="1">
    <source>
        <dbReference type="ARBA" id="ARBA00004123"/>
    </source>
</evidence>
<keyword evidence="4" id="KW-0808">Transferase</keyword>
<dbReference type="UniPathway" id="UPA00886"/>
<keyword evidence="5" id="KW-0479">Metal-binding</keyword>
<dbReference type="InterPro" id="IPR004181">
    <property type="entry name" value="Znf_MIZ"/>
</dbReference>
<feature type="region of interest" description="Disordered" evidence="11">
    <location>
        <begin position="65"/>
        <end position="132"/>
    </location>
</feature>
<evidence type="ECO:0000256" key="9">
    <source>
        <dbReference type="ARBA" id="ARBA00023242"/>
    </source>
</evidence>
<keyword evidence="6 10" id="KW-0863">Zinc-finger</keyword>
<dbReference type="OrthoDB" id="756301at2759"/>
<name>A0A1L9R6E0_ASPWE</name>
<keyword evidence="7" id="KW-0833">Ubl conjugation pathway</keyword>
<feature type="region of interest" description="Disordered" evidence="11">
    <location>
        <begin position="406"/>
        <end position="496"/>
    </location>
</feature>
<evidence type="ECO:0000256" key="5">
    <source>
        <dbReference type="ARBA" id="ARBA00022723"/>
    </source>
</evidence>
<dbReference type="GO" id="GO:0061665">
    <property type="term" value="F:SUMO ligase activity"/>
    <property type="evidence" value="ECO:0007669"/>
    <property type="project" value="TreeGrafter"/>
</dbReference>
<dbReference type="SUPFAM" id="SSF57850">
    <property type="entry name" value="RING/U-box"/>
    <property type="match status" value="1"/>
</dbReference>
<feature type="compositionally biased region" description="Low complexity" evidence="11">
    <location>
        <begin position="288"/>
        <end position="300"/>
    </location>
</feature>
<dbReference type="STRING" id="1073089.A0A1L9R6E0"/>
<dbReference type="GO" id="GO:0005634">
    <property type="term" value="C:nucleus"/>
    <property type="evidence" value="ECO:0007669"/>
    <property type="project" value="UniProtKB-SubCell"/>
</dbReference>
<evidence type="ECO:0000256" key="6">
    <source>
        <dbReference type="ARBA" id="ARBA00022771"/>
    </source>
</evidence>
<comment type="similarity">
    <text evidence="3">Belongs to the NSE2 family.</text>
</comment>
<accession>A0A1L9R6E0</accession>
<evidence type="ECO:0000259" key="12">
    <source>
        <dbReference type="PROSITE" id="PS51044"/>
    </source>
</evidence>
<feature type="compositionally biased region" description="Acidic residues" evidence="11">
    <location>
        <begin position="411"/>
        <end position="421"/>
    </location>
</feature>
<dbReference type="InterPro" id="IPR026846">
    <property type="entry name" value="Nse2(Mms21)"/>
</dbReference>
<feature type="region of interest" description="Disordered" evidence="11">
    <location>
        <begin position="1"/>
        <end position="47"/>
    </location>
</feature>
<feature type="compositionally biased region" description="Pro residues" evidence="11">
    <location>
        <begin position="30"/>
        <end position="40"/>
    </location>
</feature>
<feature type="compositionally biased region" description="Basic and acidic residues" evidence="11">
    <location>
        <begin position="68"/>
        <end position="94"/>
    </location>
</feature>
<evidence type="ECO:0000256" key="8">
    <source>
        <dbReference type="ARBA" id="ARBA00022833"/>
    </source>
</evidence>
<evidence type="ECO:0000313" key="14">
    <source>
        <dbReference type="Proteomes" id="UP000184383"/>
    </source>
</evidence>
<dbReference type="GeneID" id="63752537"/>
<feature type="compositionally biased region" description="Polar residues" evidence="11">
    <location>
        <begin position="464"/>
        <end position="473"/>
    </location>
</feature>
<dbReference type="GO" id="GO:0000724">
    <property type="term" value="P:double-strand break repair via homologous recombination"/>
    <property type="evidence" value="ECO:0007669"/>
    <property type="project" value="InterPro"/>
</dbReference>
<keyword evidence="14" id="KW-1185">Reference proteome</keyword>
<dbReference type="EMBL" id="KV878217">
    <property type="protein sequence ID" value="OJJ30479.1"/>
    <property type="molecule type" value="Genomic_DNA"/>
</dbReference>
<dbReference type="PANTHER" id="PTHR21330">
    <property type="entry name" value="E3 SUMO-PROTEIN LIGASE NSE2"/>
    <property type="match status" value="1"/>
</dbReference>
<keyword evidence="8" id="KW-0862">Zinc</keyword>
<dbReference type="VEuPathDB" id="FungiDB:ASPWEDRAFT_46083"/>
<feature type="region of interest" description="Disordered" evidence="11">
    <location>
        <begin position="172"/>
        <end position="224"/>
    </location>
</feature>
<dbReference type="GO" id="GO:0030915">
    <property type="term" value="C:Smc5-Smc6 complex"/>
    <property type="evidence" value="ECO:0007669"/>
    <property type="project" value="InterPro"/>
</dbReference>
<feature type="compositionally biased region" description="Acidic residues" evidence="11">
    <location>
        <begin position="441"/>
        <end position="460"/>
    </location>
</feature>
<dbReference type="GO" id="GO:0016925">
    <property type="term" value="P:protein sumoylation"/>
    <property type="evidence" value="ECO:0007669"/>
    <property type="project" value="UniProtKB-UniPathway"/>
</dbReference>
<feature type="compositionally biased region" description="Basic and acidic residues" evidence="11">
    <location>
        <begin position="101"/>
        <end position="113"/>
    </location>
</feature>
<evidence type="ECO:0000256" key="4">
    <source>
        <dbReference type="ARBA" id="ARBA00022679"/>
    </source>
</evidence>
<feature type="region of interest" description="Disordered" evidence="11">
    <location>
        <begin position="276"/>
        <end position="316"/>
    </location>
</feature>
<evidence type="ECO:0000256" key="10">
    <source>
        <dbReference type="PROSITE-ProRule" id="PRU00452"/>
    </source>
</evidence>
<keyword evidence="9" id="KW-0539">Nucleus</keyword>
<protein>
    <recommendedName>
        <fullName evidence="12">SP-RING-type domain-containing protein</fullName>
    </recommendedName>
</protein>
<feature type="compositionally biased region" description="Acidic residues" evidence="11">
    <location>
        <begin position="196"/>
        <end position="212"/>
    </location>
</feature>
<dbReference type="GO" id="GO:0008270">
    <property type="term" value="F:zinc ion binding"/>
    <property type="evidence" value="ECO:0007669"/>
    <property type="project" value="UniProtKB-KW"/>
</dbReference>
<evidence type="ECO:0000256" key="2">
    <source>
        <dbReference type="ARBA" id="ARBA00004718"/>
    </source>
</evidence>
<reference evidence="14" key="1">
    <citation type="journal article" date="2017" name="Genome Biol.">
        <title>Comparative genomics reveals high biological diversity and specific adaptations in the industrially and medically important fungal genus Aspergillus.</title>
        <authorList>
            <person name="de Vries R.P."/>
            <person name="Riley R."/>
            <person name="Wiebenga A."/>
            <person name="Aguilar-Osorio G."/>
            <person name="Amillis S."/>
            <person name="Uchima C.A."/>
            <person name="Anderluh G."/>
            <person name="Asadollahi M."/>
            <person name="Askin M."/>
            <person name="Barry K."/>
            <person name="Battaglia E."/>
            <person name="Bayram O."/>
            <person name="Benocci T."/>
            <person name="Braus-Stromeyer S.A."/>
            <person name="Caldana C."/>
            <person name="Canovas D."/>
            <person name="Cerqueira G.C."/>
            <person name="Chen F."/>
            <person name="Chen W."/>
            <person name="Choi C."/>
            <person name="Clum A."/>
            <person name="Dos Santos R.A."/>
            <person name="Damasio A.R."/>
            <person name="Diallinas G."/>
            <person name="Emri T."/>
            <person name="Fekete E."/>
            <person name="Flipphi M."/>
            <person name="Freyberg S."/>
            <person name="Gallo A."/>
            <person name="Gournas C."/>
            <person name="Habgood R."/>
            <person name="Hainaut M."/>
            <person name="Harispe M.L."/>
            <person name="Henrissat B."/>
            <person name="Hilden K.S."/>
            <person name="Hope R."/>
            <person name="Hossain A."/>
            <person name="Karabika E."/>
            <person name="Karaffa L."/>
            <person name="Karanyi Z."/>
            <person name="Krasevec N."/>
            <person name="Kuo A."/>
            <person name="Kusch H."/>
            <person name="LaButti K."/>
            <person name="Lagendijk E.L."/>
            <person name="Lapidus A."/>
            <person name="Levasseur A."/>
            <person name="Lindquist E."/>
            <person name="Lipzen A."/>
            <person name="Logrieco A.F."/>
            <person name="MacCabe A."/>
            <person name="Maekelae M.R."/>
            <person name="Malavazi I."/>
            <person name="Melin P."/>
            <person name="Meyer V."/>
            <person name="Mielnichuk N."/>
            <person name="Miskei M."/>
            <person name="Molnar A.P."/>
            <person name="Mule G."/>
            <person name="Ngan C.Y."/>
            <person name="Orejas M."/>
            <person name="Orosz E."/>
            <person name="Ouedraogo J.P."/>
            <person name="Overkamp K.M."/>
            <person name="Park H.-S."/>
            <person name="Perrone G."/>
            <person name="Piumi F."/>
            <person name="Punt P.J."/>
            <person name="Ram A.F."/>
            <person name="Ramon A."/>
            <person name="Rauscher S."/>
            <person name="Record E."/>
            <person name="Riano-Pachon D.M."/>
            <person name="Robert V."/>
            <person name="Roehrig J."/>
            <person name="Ruller R."/>
            <person name="Salamov A."/>
            <person name="Salih N.S."/>
            <person name="Samson R.A."/>
            <person name="Sandor E."/>
            <person name="Sanguinetti M."/>
            <person name="Schuetze T."/>
            <person name="Sepcic K."/>
            <person name="Shelest E."/>
            <person name="Sherlock G."/>
            <person name="Sophianopoulou V."/>
            <person name="Squina F.M."/>
            <person name="Sun H."/>
            <person name="Susca A."/>
            <person name="Todd R.B."/>
            <person name="Tsang A."/>
            <person name="Unkles S.E."/>
            <person name="van de Wiele N."/>
            <person name="van Rossen-Uffink D."/>
            <person name="Oliveira J.V."/>
            <person name="Vesth T.C."/>
            <person name="Visser J."/>
            <person name="Yu J.-H."/>
            <person name="Zhou M."/>
            <person name="Andersen M.R."/>
            <person name="Archer D.B."/>
            <person name="Baker S.E."/>
            <person name="Benoit I."/>
            <person name="Brakhage A.A."/>
            <person name="Braus G.H."/>
            <person name="Fischer R."/>
            <person name="Frisvad J.C."/>
            <person name="Goldman G.H."/>
            <person name="Houbraken J."/>
            <person name="Oakley B."/>
            <person name="Pocsi I."/>
            <person name="Scazzocchio C."/>
            <person name="Seiboth B."/>
            <person name="vanKuyk P.A."/>
            <person name="Wortman J."/>
            <person name="Dyer P.S."/>
            <person name="Grigoriev I.V."/>
        </authorList>
    </citation>
    <scope>NUCLEOTIDE SEQUENCE [LARGE SCALE GENOMIC DNA]</scope>
    <source>
        <strain evidence="14">DTO 134E9</strain>
    </source>
</reference>
<dbReference type="RefSeq" id="XP_040684156.1">
    <property type="nucleotide sequence ID" value="XM_040836689.1"/>
</dbReference>
<gene>
    <name evidence="13" type="ORF">ASPWEDRAFT_46083</name>
</gene>
<organism evidence="13 14">
    <name type="scientific">Aspergillus wentii DTO 134E9</name>
    <dbReference type="NCBI Taxonomy" id="1073089"/>
    <lineage>
        <taxon>Eukaryota</taxon>
        <taxon>Fungi</taxon>
        <taxon>Dikarya</taxon>
        <taxon>Ascomycota</taxon>
        <taxon>Pezizomycotina</taxon>
        <taxon>Eurotiomycetes</taxon>
        <taxon>Eurotiomycetidae</taxon>
        <taxon>Eurotiales</taxon>
        <taxon>Aspergillaceae</taxon>
        <taxon>Aspergillus</taxon>
        <taxon>Aspergillus subgen. Cremei</taxon>
    </lineage>
</organism>
<dbReference type="Pfam" id="PF11789">
    <property type="entry name" value="zf-Nse"/>
    <property type="match status" value="1"/>
</dbReference>
<evidence type="ECO:0000256" key="3">
    <source>
        <dbReference type="ARBA" id="ARBA00008212"/>
    </source>
</evidence>
<proteinExistence type="inferred from homology"/>
<dbReference type="PROSITE" id="PS51044">
    <property type="entry name" value="ZF_SP_RING"/>
    <property type="match status" value="1"/>
</dbReference>
<feature type="domain" description="SP-RING-type" evidence="12">
    <location>
        <begin position="313"/>
        <end position="407"/>
    </location>
</feature>
<comment type="pathway">
    <text evidence="2">Protein modification; protein sumoylation.</text>
</comment>
<dbReference type="Gene3D" id="3.30.40.10">
    <property type="entry name" value="Zinc/RING finger domain, C3HC4 (zinc finger)"/>
    <property type="match status" value="1"/>
</dbReference>
<evidence type="ECO:0000313" key="13">
    <source>
        <dbReference type="EMBL" id="OJJ30479.1"/>
    </source>
</evidence>
<dbReference type="InterPro" id="IPR013083">
    <property type="entry name" value="Znf_RING/FYVE/PHD"/>
</dbReference>
<dbReference type="PANTHER" id="PTHR21330:SF1">
    <property type="entry name" value="E3 SUMO-PROTEIN LIGASE NSE2"/>
    <property type="match status" value="1"/>
</dbReference>